<protein>
    <submittedName>
        <fullName evidence="1">Uncharacterized protein</fullName>
    </submittedName>
</protein>
<gene>
    <name evidence="1" type="ORF">M409DRAFT_60124</name>
</gene>
<dbReference type="EMBL" id="ML993628">
    <property type="protein sequence ID" value="KAF2160203.1"/>
    <property type="molecule type" value="Genomic_DNA"/>
</dbReference>
<evidence type="ECO:0000313" key="1">
    <source>
        <dbReference type="EMBL" id="KAF2160203.1"/>
    </source>
</evidence>
<dbReference type="AlphaFoldDB" id="A0A6A6C007"/>
<evidence type="ECO:0000313" key="2">
    <source>
        <dbReference type="Proteomes" id="UP000799537"/>
    </source>
</evidence>
<accession>A0A6A6C007</accession>
<dbReference type="Proteomes" id="UP000799537">
    <property type="component" value="Unassembled WGS sequence"/>
</dbReference>
<sequence length="184" mass="19482">MPRASRMLLSMVKPIKTTQTSKVASGGRTLVLVLVLALGQTIGVRQGLGGVVSQALVPTMDVNGVGYLNVLTTIAIRSTRISWTGTALVRPVPMPVANVINAVALMVAMWEVARRPMVVLARMAYVKAESTQVVHVTKVPGCGKREGIGRDVVVALSHLRDRTSSTSVVSMAFGDFVVLHGPIA</sequence>
<name>A0A6A6C007_ZASCE</name>
<proteinExistence type="predicted"/>
<keyword evidence="2" id="KW-1185">Reference proteome</keyword>
<organism evidence="1 2">
    <name type="scientific">Zasmidium cellare ATCC 36951</name>
    <dbReference type="NCBI Taxonomy" id="1080233"/>
    <lineage>
        <taxon>Eukaryota</taxon>
        <taxon>Fungi</taxon>
        <taxon>Dikarya</taxon>
        <taxon>Ascomycota</taxon>
        <taxon>Pezizomycotina</taxon>
        <taxon>Dothideomycetes</taxon>
        <taxon>Dothideomycetidae</taxon>
        <taxon>Mycosphaerellales</taxon>
        <taxon>Mycosphaerellaceae</taxon>
        <taxon>Zasmidium</taxon>
    </lineage>
</organism>
<dbReference type="RefSeq" id="XP_033661092.1">
    <property type="nucleotide sequence ID" value="XM_033814370.1"/>
</dbReference>
<dbReference type="GeneID" id="54567642"/>
<reference evidence="1" key="1">
    <citation type="journal article" date="2020" name="Stud. Mycol.">
        <title>101 Dothideomycetes genomes: a test case for predicting lifestyles and emergence of pathogens.</title>
        <authorList>
            <person name="Haridas S."/>
            <person name="Albert R."/>
            <person name="Binder M."/>
            <person name="Bloem J."/>
            <person name="Labutti K."/>
            <person name="Salamov A."/>
            <person name="Andreopoulos B."/>
            <person name="Baker S."/>
            <person name="Barry K."/>
            <person name="Bills G."/>
            <person name="Bluhm B."/>
            <person name="Cannon C."/>
            <person name="Castanera R."/>
            <person name="Culley D."/>
            <person name="Daum C."/>
            <person name="Ezra D."/>
            <person name="Gonzalez J."/>
            <person name="Henrissat B."/>
            <person name="Kuo A."/>
            <person name="Liang C."/>
            <person name="Lipzen A."/>
            <person name="Lutzoni F."/>
            <person name="Magnuson J."/>
            <person name="Mondo S."/>
            <person name="Nolan M."/>
            <person name="Ohm R."/>
            <person name="Pangilinan J."/>
            <person name="Park H.-J."/>
            <person name="Ramirez L."/>
            <person name="Alfaro M."/>
            <person name="Sun H."/>
            <person name="Tritt A."/>
            <person name="Yoshinaga Y."/>
            <person name="Zwiers L.-H."/>
            <person name="Turgeon B."/>
            <person name="Goodwin S."/>
            <person name="Spatafora J."/>
            <person name="Crous P."/>
            <person name="Grigoriev I."/>
        </authorList>
    </citation>
    <scope>NUCLEOTIDE SEQUENCE</scope>
    <source>
        <strain evidence="1">ATCC 36951</strain>
    </source>
</reference>